<comment type="caution">
    <text evidence="5">The sequence shown here is derived from an EMBL/GenBank/DDBJ whole genome shotgun (WGS) entry which is preliminary data.</text>
</comment>
<reference evidence="5 6" key="1">
    <citation type="submission" date="2018-09" db="EMBL/GenBank/DDBJ databases">
        <authorList>
            <person name="Wang Z."/>
        </authorList>
    </citation>
    <scope>NUCLEOTIDE SEQUENCE [LARGE SCALE GENOMIC DNA]</scope>
    <source>
        <strain evidence="5 6">ALS 81</strain>
    </source>
</reference>
<feature type="domain" description="GGDEF" evidence="4">
    <location>
        <begin position="172"/>
        <end position="309"/>
    </location>
</feature>
<name>A0A420EH49_9ALTE</name>
<dbReference type="PROSITE" id="PS50887">
    <property type="entry name" value="GGDEF"/>
    <property type="match status" value="1"/>
</dbReference>
<dbReference type="InterPro" id="IPR000160">
    <property type="entry name" value="GGDEF_dom"/>
</dbReference>
<sequence>MWLTTIIFCVAYLLVLPLVHCRKVLFAAYYCLALMIFQFSYISIFVLDTTSKLSLLLITIIPASFILLPHVSRWHHLFIATSAAIALTVSELSLFSFSLHRLPTSFELPAMIFVSCSVALMMHIAMHVSSSSVARYQAQLSWLSHRDELTKLPNRRFFINRVDELIKNKTQSLGYIMTLDLDYFKRVNDTYGHSVGDKCLVSVAQSIHQSLPNDAVFARLGGEEFSVYLPINKAKDSSSDQAALALASQICRQVSEQYITINETTAIACSLSIGVSKRCQDLSSAMKQSDIALYQAKTQGRNMAVMFSDQESNEQVDIGGGDSNYAPIS</sequence>
<dbReference type="GO" id="GO:0005886">
    <property type="term" value="C:plasma membrane"/>
    <property type="evidence" value="ECO:0007669"/>
    <property type="project" value="TreeGrafter"/>
</dbReference>
<dbReference type="PANTHER" id="PTHR45138">
    <property type="entry name" value="REGULATORY COMPONENTS OF SENSORY TRANSDUCTION SYSTEM"/>
    <property type="match status" value="1"/>
</dbReference>
<dbReference type="CDD" id="cd01949">
    <property type="entry name" value="GGDEF"/>
    <property type="match status" value="1"/>
</dbReference>
<dbReference type="GO" id="GO:0043709">
    <property type="term" value="P:cell adhesion involved in single-species biofilm formation"/>
    <property type="evidence" value="ECO:0007669"/>
    <property type="project" value="TreeGrafter"/>
</dbReference>
<dbReference type="PANTHER" id="PTHR45138:SF9">
    <property type="entry name" value="DIGUANYLATE CYCLASE DGCM-RELATED"/>
    <property type="match status" value="1"/>
</dbReference>
<dbReference type="Proteomes" id="UP000286482">
    <property type="component" value="Unassembled WGS sequence"/>
</dbReference>
<evidence type="ECO:0000256" key="2">
    <source>
        <dbReference type="ARBA" id="ARBA00034247"/>
    </source>
</evidence>
<comment type="catalytic activity">
    <reaction evidence="2">
        <text>2 GTP = 3',3'-c-di-GMP + 2 diphosphate</text>
        <dbReference type="Rhea" id="RHEA:24898"/>
        <dbReference type="ChEBI" id="CHEBI:33019"/>
        <dbReference type="ChEBI" id="CHEBI:37565"/>
        <dbReference type="ChEBI" id="CHEBI:58805"/>
        <dbReference type="EC" id="2.7.7.65"/>
    </reaction>
</comment>
<dbReference type="SUPFAM" id="SSF55073">
    <property type="entry name" value="Nucleotide cyclase"/>
    <property type="match status" value="1"/>
</dbReference>
<feature type="transmembrane region" description="Helical" evidence="3">
    <location>
        <begin position="27"/>
        <end position="46"/>
    </location>
</feature>
<accession>A0A420EH49</accession>
<dbReference type="AlphaFoldDB" id="A0A420EH49"/>
<dbReference type="GO" id="GO:1902201">
    <property type="term" value="P:negative regulation of bacterial-type flagellum-dependent cell motility"/>
    <property type="evidence" value="ECO:0007669"/>
    <property type="project" value="TreeGrafter"/>
</dbReference>
<evidence type="ECO:0000313" key="5">
    <source>
        <dbReference type="EMBL" id="RKF20051.1"/>
    </source>
</evidence>
<evidence type="ECO:0000256" key="1">
    <source>
        <dbReference type="ARBA" id="ARBA00012528"/>
    </source>
</evidence>
<proteinExistence type="predicted"/>
<protein>
    <recommendedName>
        <fullName evidence="1">diguanylate cyclase</fullName>
        <ecNumber evidence="1">2.7.7.65</ecNumber>
    </recommendedName>
</protein>
<dbReference type="InterPro" id="IPR050469">
    <property type="entry name" value="Diguanylate_Cyclase"/>
</dbReference>
<keyword evidence="3" id="KW-0472">Membrane</keyword>
<dbReference type="EC" id="2.7.7.65" evidence="1"/>
<dbReference type="InterPro" id="IPR029787">
    <property type="entry name" value="Nucleotide_cyclase"/>
</dbReference>
<dbReference type="SMART" id="SM00267">
    <property type="entry name" value="GGDEF"/>
    <property type="match status" value="1"/>
</dbReference>
<feature type="transmembrane region" description="Helical" evidence="3">
    <location>
        <begin position="77"/>
        <end position="99"/>
    </location>
</feature>
<keyword evidence="3" id="KW-1133">Transmembrane helix</keyword>
<keyword evidence="3" id="KW-0812">Transmembrane</keyword>
<feature type="transmembrane region" description="Helical" evidence="3">
    <location>
        <begin position="53"/>
        <end position="71"/>
    </location>
</feature>
<dbReference type="Gene3D" id="3.30.70.270">
    <property type="match status" value="1"/>
</dbReference>
<evidence type="ECO:0000259" key="4">
    <source>
        <dbReference type="PROSITE" id="PS50887"/>
    </source>
</evidence>
<keyword evidence="6" id="KW-1185">Reference proteome</keyword>
<gene>
    <name evidence="5" type="ORF">DBZ36_06275</name>
</gene>
<organism evidence="5 6">
    <name type="scientific">Alginatibacterium sediminis</name>
    <dbReference type="NCBI Taxonomy" id="2164068"/>
    <lineage>
        <taxon>Bacteria</taxon>
        <taxon>Pseudomonadati</taxon>
        <taxon>Pseudomonadota</taxon>
        <taxon>Gammaproteobacteria</taxon>
        <taxon>Alteromonadales</taxon>
        <taxon>Alteromonadaceae</taxon>
        <taxon>Alginatibacterium</taxon>
    </lineage>
</organism>
<evidence type="ECO:0000256" key="3">
    <source>
        <dbReference type="SAM" id="Phobius"/>
    </source>
</evidence>
<dbReference type="GO" id="GO:0052621">
    <property type="term" value="F:diguanylate cyclase activity"/>
    <property type="evidence" value="ECO:0007669"/>
    <property type="project" value="UniProtKB-EC"/>
</dbReference>
<evidence type="ECO:0000313" key="6">
    <source>
        <dbReference type="Proteomes" id="UP000286482"/>
    </source>
</evidence>
<dbReference type="NCBIfam" id="TIGR00254">
    <property type="entry name" value="GGDEF"/>
    <property type="match status" value="1"/>
</dbReference>
<dbReference type="InterPro" id="IPR043128">
    <property type="entry name" value="Rev_trsase/Diguanyl_cyclase"/>
</dbReference>
<dbReference type="Pfam" id="PF00990">
    <property type="entry name" value="GGDEF"/>
    <property type="match status" value="1"/>
</dbReference>
<feature type="transmembrane region" description="Helical" evidence="3">
    <location>
        <begin position="106"/>
        <end position="126"/>
    </location>
</feature>
<dbReference type="EMBL" id="RAQO01000004">
    <property type="protein sequence ID" value="RKF20051.1"/>
    <property type="molecule type" value="Genomic_DNA"/>
</dbReference>